<evidence type="ECO:0000256" key="11">
    <source>
        <dbReference type="HAMAP-Rule" id="MF_00121"/>
    </source>
</evidence>
<dbReference type="Proteomes" id="UP000589552">
    <property type="component" value="Unassembled WGS sequence"/>
</dbReference>
<dbReference type="GO" id="GO:0016740">
    <property type="term" value="F:transferase activity"/>
    <property type="evidence" value="ECO:0007669"/>
    <property type="project" value="UniProtKB-KW"/>
</dbReference>
<keyword evidence="7 11" id="KW-0648">Protein biosynthesis</keyword>
<dbReference type="InterPro" id="IPR004413">
    <property type="entry name" value="GatB"/>
</dbReference>
<dbReference type="SUPFAM" id="SSF89095">
    <property type="entry name" value="GatB/YqeY motif"/>
    <property type="match status" value="1"/>
</dbReference>
<evidence type="ECO:0000256" key="7">
    <source>
        <dbReference type="ARBA" id="ARBA00022917"/>
    </source>
</evidence>
<comment type="caution">
    <text evidence="13">The sequence shown here is derived from an EMBL/GenBank/DDBJ whole genome shotgun (WGS) entry which is preliminary data.</text>
</comment>
<dbReference type="GO" id="GO:0050567">
    <property type="term" value="F:glutaminyl-tRNA synthase (glutamine-hydrolyzing) activity"/>
    <property type="evidence" value="ECO:0007669"/>
    <property type="project" value="UniProtKB-UniRule"/>
</dbReference>
<keyword evidence="6 11" id="KW-0067">ATP-binding</keyword>
<dbReference type="PANTHER" id="PTHR11659">
    <property type="entry name" value="GLUTAMYL-TRNA GLN AMIDOTRANSFERASE SUBUNIT B MITOCHONDRIAL AND PROKARYOTIC PET112-RELATED"/>
    <property type="match status" value="1"/>
</dbReference>
<comment type="similarity">
    <text evidence="1 11">Belongs to the GatB/GatE family. GatB subfamily.</text>
</comment>
<dbReference type="HAMAP" id="MF_00121">
    <property type="entry name" value="GatB"/>
    <property type="match status" value="1"/>
</dbReference>
<dbReference type="OrthoDB" id="9804078at2"/>
<name>A0A0M2XH65_9CORY</name>
<evidence type="ECO:0000256" key="9">
    <source>
        <dbReference type="ARBA" id="ARBA00047380"/>
    </source>
</evidence>
<comment type="subunit">
    <text evidence="2 11">Heterotrimer of A, B and C subunits.</text>
</comment>
<evidence type="ECO:0000313" key="14">
    <source>
        <dbReference type="Proteomes" id="UP000589552"/>
    </source>
</evidence>
<accession>A0A0M2XH65</accession>
<comment type="catalytic activity">
    <reaction evidence="9 11">
        <text>L-aspartyl-tRNA(Asn) + L-glutamine + ATP + H2O = L-asparaginyl-tRNA(Asn) + L-glutamate + ADP + phosphate + 2 H(+)</text>
        <dbReference type="Rhea" id="RHEA:14513"/>
        <dbReference type="Rhea" id="RHEA-COMP:9674"/>
        <dbReference type="Rhea" id="RHEA-COMP:9677"/>
        <dbReference type="ChEBI" id="CHEBI:15377"/>
        <dbReference type="ChEBI" id="CHEBI:15378"/>
        <dbReference type="ChEBI" id="CHEBI:29985"/>
        <dbReference type="ChEBI" id="CHEBI:30616"/>
        <dbReference type="ChEBI" id="CHEBI:43474"/>
        <dbReference type="ChEBI" id="CHEBI:58359"/>
        <dbReference type="ChEBI" id="CHEBI:78515"/>
        <dbReference type="ChEBI" id="CHEBI:78516"/>
        <dbReference type="ChEBI" id="CHEBI:456216"/>
    </reaction>
</comment>
<evidence type="ECO:0000256" key="1">
    <source>
        <dbReference type="ARBA" id="ARBA00005306"/>
    </source>
</evidence>
<evidence type="ECO:0000256" key="4">
    <source>
        <dbReference type="ARBA" id="ARBA00022598"/>
    </source>
</evidence>
<dbReference type="InterPro" id="IPR003789">
    <property type="entry name" value="Asn/Gln_tRNA_amidoTrase-B-like"/>
</dbReference>
<dbReference type="InterPro" id="IPR017959">
    <property type="entry name" value="Asn/Gln-tRNA_amidoTrfase_suB/E"/>
</dbReference>
<dbReference type="InterPro" id="IPR023168">
    <property type="entry name" value="GatB_Yqey_C_2"/>
</dbReference>
<evidence type="ECO:0000256" key="3">
    <source>
        <dbReference type="ARBA" id="ARBA00016923"/>
    </source>
</evidence>
<keyword evidence="4 11" id="KW-0436">Ligase</keyword>
<proteinExistence type="inferred from homology"/>
<comment type="catalytic activity">
    <reaction evidence="10 11">
        <text>L-glutamyl-tRNA(Gln) + L-glutamine + ATP + H2O = L-glutaminyl-tRNA(Gln) + L-glutamate + ADP + phosphate + H(+)</text>
        <dbReference type="Rhea" id="RHEA:17521"/>
        <dbReference type="Rhea" id="RHEA-COMP:9681"/>
        <dbReference type="Rhea" id="RHEA-COMP:9684"/>
        <dbReference type="ChEBI" id="CHEBI:15377"/>
        <dbReference type="ChEBI" id="CHEBI:15378"/>
        <dbReference type="ChEBI" id="CHEBI:29985"/>
        <dbReference type="ChEBI" id="CHEBI:30616"/>
        <dbReference type="ChEBI" id="CHEBI:43474"/>
        <dbReference type="ChEBI" id="CHEBI:58359"/>
        <dbReference type="ChEBI" id="CHEBI:78520"/>
        <dbReference type="ChEBI" id="CHEBI:78521"/>
        <dbReference type="ChEBI" id="CHEBI:456216"/>
    </reaction>
</comment>
<evidence type="ECO:0000256" key="2">
    <source>
        <dbReference type="ARBA" id="ARBA00011123"/>
    </source>
</evidence>
<dbReference type="GO" id="GO:0005524">
    <property type="term" value="F:ATP binding"/>
    <property type="evidence" value="ECO:0007669"/>
    <property type="project" value="UniProtKB-KW"/>
</dbReference>
<dbReference type="InterPro" id="IPR014746">
    <property type="entry name" value="Gln_synth/guanido_kin_cat_dom"/>
</dbReference>
<dbReference type="PROSITE" id="PS01234">
    <property type="entry name" value="GATB"/>
    <property type="match status" value="1"/>
</dbReference>
<organism evidence="13 14">
    <name type="scientific">Corynebacterium xerosis</name>
    <dbReference type="NCBI Taxonomy" id="1725"/>
    <lineage>
        <taxon>Bacteria</taxon>
        <taxon>Bacillati</taxon>
        <taxon>Actinomycetota</taxon>
        <taxon>Actinomycetes</taxon>
        <taxon>Mycobacteriales</taxon>
        <taxon>Corynebacteriaceae</taxon>
        <taxon>Corynebacterium</taxon>
    </lineage>
</organism>
<dbReference type="NCBIfam" id="NF004012">
    <property type="entry name" value="PRK05477.1-2"/>
    <property type="match status" value="1"/>
</dbReference>
<dbReference type="NCBIfam" id="NF004014">
    <property type="entry name" value="PRK05477.1-4"/>
    <property type="match status" value="1"/>
</dbReference>
<evidence type="ECO:0000256" key="8">
    <source>
        <dbReference type="ARBA" id="ARBA00024799"/>
    </source>
</evidence>
<dbReference type="GeneID" id="95320914"/>
<evidence type="ECO:0000256" key="10">
    <source>
        <dbReference type="ARBA" id="ARBA00047913"/>
    </source>
</evidence>
<comment type="function">
    <text evidence="8 11">Allows the formation of correctly charged Asn-tRNA(Asn) or Gln-tRNA(Gln) through the transamidation of misacylated Asp-tRNA(Asn) or Glu-tRNA(Gln) in organisms which lack either or both of asparaginyl-tRNA or glutaminyl-tRNA synthetases. The reaction takes place in the presence of glutamine and ATP through an activated phospho-Asp-tRNA(Asn) or phospho-Glu-tRNA(Gln).</text>
</comment>
<evidence type="ECO:0000313" key="13">
    <source>
        <dbReference type="EMBL" id="NMF08484.1"/>
    </source>
</evidence>
<dbReference type="FunFam" id="1.10.10.410:FF:000001">
    <property type="entry name" value="Aspartyl/glutamyl-tRNA(Asn/Gln) amidotransferase subunit B"/>
    <property type="match status" value="1"/>
</dbReference>
<protein>
    <recommendedName>
        <fullName evidence="3 11">Aspartyl/glutamyl-tRNA(Asn/Gln) amidotransferase subunit B</fullName>
        <shortName evidence="11">Asp/Glu-ADT subunit B</shortName>
        <ecNumber evidence="11">6.3.5.-</ecNumber>
    </recommendedName>
</protein>
<evidence type="ECO:0000259" key="12">
    <source>
        <dbReference type="SMART" id="SM00845"/>
    </source>
</evidence>
<dbReference type="NCBIfam" id="TIGR00133">
    <property type="entry name" value="gatB"/>
    <property type="match status" value="1"/>
</dbReference>
<dbReference type="SUPFAM" id="SSF55931">
    <property type="entry name" value="Glutamine synthetase/guanido kinase"/>
    <property type="match status" value="1"/>
</dbReference>
<dbReference type="Gene3D" id="1.10.10.410">
    <property type="match status" value="1"/>
</dbReference>
<evidence type="ECO:0000256" key="5">
    <source>
        <dbReference type="ARBA" id="ARBA00022741"/>
    </source>
</evidence>
<gene>
    <name evidence="11 13" type="primary">gatB</name>
    <name evidence="13" type="ORF">HF852_02495</name>
</gene>
<keyword evidence="5 11" id="KW-0547">Nucleotide-binding</keyword>
<dbReference type="SMART" id="SM00845">
    <property type="entry name" value="GatB_Yqey"/>
    <property type="match status" value="1"/>
</dbReference>
<keyword evidence="13" id="KW-0808">Transferase</keyword>
<evidence type="ECO:0000256" key="6">
    <source>
        <dbReference type="ARBA" id="ARBA00022840"/>
    </source>
</evidence>
<dbReference type="InterPro" id="IPR018027">
    <property type="entry name" value="Asn/Gln_amidotransferase"/>
</dbReference>
<dbReference type="Pfam" id="PF02934">
    <property type="entry name" value="GatB_N"/>
    <property type="match status" value="1"/>
</dbReference>
<feature type="domain" description="Asn/Gln amidotransferase" evidence="12">
    <location>
        <begin position="354"/>
        <end position="501"/>
    </location>
</feature>
<reference evidence="13 14" key="1">
    <citation type="submission" date="2020-04" db="EMBL/GenBank/DDBJ databases">
        <authorList>
            <person name="Hitch T.C.A."/>
            <person name="Wylensek D."/>
            <person name="Clavel T."/>
        </authorList>
    </citation>
    <scope>NUCLEOTIDE SEQUENCE [LARGE SCALE GENOMIC DNA]</scope>
    <source>
        <strain evidence="13 14">BL-383-APC-2I</strain>
    </source>
</reference>
<dbReference type="GO" id="GO:0006412">
    <property type="term" value="P:translation"/>
    <property type="evidence" value="ECO:0007669"/>
    <property type="project" value="UniProtKB-UniRule"/>
</dbReference>
<dbReference type="RefSeq" id="WP_046651066.1">
    <property type="nucleotide sequence ID" value="NZ_JABAGA010000001.1"/>
</dbReference>
<dbReference type="EC" id="6.3.5.-" evidence="11"/>
<dbReference type="NCBIfam" id="NF004013">
    <property type="entry name" value="PRK05477.1-3"/>
    <property type="match status" value="1"/>
</dbReference>
<dbReference type="Pfam" id="PF02637">
    <property type="entry name" value="GatB_Yqey"/>
    <property type="match status" value="1"/>
</dbReference>
<dbReference type="PANTHER" id="PTHR11659:SF0">
    <property type="entry name" value="GLUTAMYL-TRNA(GLN) AMIDOTRANSFERASE SUBUNIT B, MITOCHONDRIAL"/>
    <property type="match status" value="1"/>
</dbReference>
<dbReference type="InterPro" id="IPR006075">
    <property type="entry name" value="Asn/Gln-tRNA_Trfase_suB/E_cat"/>
</dbReference>
<dbReference type="AlphaFoldDB" id="A0A0M2XH65"/>
<dbReference type="GO" id="GO:0070681">
    <property type="term" value="P:glutaminyl-tRNAGln biosynthesis via transamidation"/>
    <property type="evidence" value="ECO:0007669"/>
    <property type="project" value="TreeGrafter"/>
</dbReference>
<sequence length="502" mass="54954">MTAAYADDLMDYDEVLERFDPVMGMEVHVELATNTKMFSASSANFGAAPNSNVDPCSLGLPGALPVVNKTGVEWAIKIGLALNCEIAESSRFARKNYFYPDQPKNYQISQYDEPIAFNGHLDVVLDDGTEWRIEIERAHMEEDTGKLTHLGGTSGRIHGATRSLVDCNRAGVPLIEIVTKPIIGAGERAPEVARAYVSALRDLVKALGVSDARMDQGSMRVDSNLSLRPIGQEEFGTRTETKNINSLKSVEQAVRYEMQRQAQVLTDGGFIRQETRHYQETDGSTSAGRIKETAEDYRYFNDPDLPPVIAPREWVEEIRATLPELPWIRRARIQKEWGLKDEEMRDLVNAGALDLIVDTVEAGTTPDEARAWWVAYLSQQANARGVELAELAITPGQVARVVALIKDGKLTNKLARQAVDGVLAGEGDVDEVVKARGLEVVRDDGAIEAAVDEALAANPDIVEKYKAGNKKVVGAIVGQVMKATRGKADPAQVNKLIATKLS</sequence>
<dbReference type="InterPro" id="IPR017958">
    <property type="entry name" value="Gln-tRNA_amidoTrfase_suB_CS"/>
</dbReference>
<dbReference type="EMBL" id="JABAGA010000001">
    <property type="protein sequence ID" value="NMF08484.1"/>
    <property type="molecule type" value="Genomic_DNA"/>
</dbReference>